<gene>
    <name evidence="12" type="primary">env</name>
</gene>
<evidence type="ECO:0000256" key="2">
    <source>
        <dbReference type="ARBA" id="ARBA00022506"/>
    </source>
</evidence>
<dbReference type="GO" id="GO:0019031">
    <property type="term" value="C:viral envelope"/>
    <property type="evidence" value="ECO:0007669"/>
    <property type="project" value="UniProtKB-KW"/>
</dbReference>
<feature type="domain" description="Human immunodeficiency virus 1 envelope glycoprotein Gp120" evidence="11">
    <location>
        <begin position="1"/>
        <end position="139"/>
    </location>
</feature>
<evidence type="ECO:0000256" key="10">
    <source>
        <dbReference type="ARBA" id="ARBA00023296"/>
    </source>
</evidence>
<evidence type="ECO:0000256" key="1">
    <source>
        <dbReference type="ARBA" id="ARBA00004182"/>
    </source>
</evidence>
<evidence type="ECO:0000256" key="3">
    <source>
        <dbReference type="ARBA" id="ARBA00022581"/>
    </source>
</evidence>
<keyword evidence="12" id="KW-0261">Viral envelope protein</keyword>
<organismHost>
    <name type="scientific">Homo sapiens</name>
    <name type="common">Human</name>
    <dbReference type="NCBI Taxonomy" id="9606"/>
</organismHost>
<protein>
    <submittedName>
        <fullName evidence="12">Envelope glycoprotein</fullName>
    </submittedName>
</protein>
<keyword evidence="2" id="KW-1168">Fusion of virus membrane with host membrane</keyword>
<evidence type="ECO:0000313" key="12">
    <source>
        <dbReference type="EMBL" id="AAB94093.1"/>
    </source>
</evidence>
<feature type="non-terminal residue" evidence="12">
    <location>
        <position position="139"/>
    </location>
</feature>
<evidence type="ECO:0000256" key="7">
    <source>
        <dbReference type="ARBA" id="ARBA00023136"/>
    </source>
</evidence>
<dbReference type="InterPro" id="IPR036377">
    <property type="entry name" value="Gp120_core_sf"/>
</dbReference>
<evidence type="ECO:0000256" key="4">
    <source>
        <dbReference type="ARBA" id="ARBA00022595"/>
    </source>
</evidence>
<dbReference type="GO" id="GO:0019062">
    <property type="term" value="P:virion attachment to host cell"/>
    <property type="evidence" value="ECO:0007669"/>
    <property type="project" value="UniProtKB-KW"/>
</dbReference>
<evidence type="ECO:0000256" key="6">
    <source>
        <dbReference type="ARBA" id="ARBA00022844"/>
    </source>
</evidence>
<keyword evidence="3" id="KW-0945">Host-virus interaction</keyword>
<dbReference type="GO" id="GO:0046718">
    <property type="term" value="P:symbiont entry into host cell"/>
    <property type="evidence" value="ECO:0007669"/>
    <property type="project" value="UniProtKB-KW"/>
</dbReference>
<accession>O56121</accession>
<proteinExistence type="predicted"/>
<keyword evidence="10" id="KW-1160">Virus entry into host cell</keyword>
<keyword evidence="4" id="KW-1162">Viral penetration into host cytoplasm</keyword>
<keyword evidence="7" id="KW-0472">Membrane</keyword>
<keyword evidence="8" id="KW-1015">Disulfide bond</keyword>
<evidence type="ECO:0000256" key="9">
    <source>
        <dbReference type="ARBA" id="ARBA00023180"/>
    </source>
</evidence>
<evidence type="ECO:0000256" key="8">
    <source>
        <dbReference type="ARBA" id="ARBA00023157"/>
    </source>
</evidence>
<keyword evidence="5" id="KW-1161">Viral attachment to host cell</keyword>
<evidence type="ECO:0000259" key="11">
    <source>
        <dbReference type="Pfam" id="PF00516"/>
    </source>
</evidence>
<dbReference type="EMBL" id="AF025925">
    <property type="protein sequence ID" value="AAB94093.1"/>
    <property type="molecule type" value="Genomic_DNA"/>
</dbReference>
<dbReference type="Pfam" id="PF00516">
    <property type="entry name" value="GP120"/>
    <property type="match status" value="1"/>
</dbReference>
<dbReference type="SUPFAM" id="SSF56502">
    <property type="entry name" value="gp120 core"/>
    <property type="match status" value="1"/>
</dbReference>
<comment type="subcellular location">
    <subcellularLocation>
        <location evidence="1">Virion membrane</location>
    </subcellularLocation>
</comment>
<dbReference type="GO" id="GO:0039663">
    <property type="term" value="P:membrane fusion involved in viral entry into host cell"/>
    <property type="evidence" value="ECO:0007669"/>
    <property type="project" value="UniProtKB-KW"/>
</dbReference>
<reference evidence="12" key="1">
    <citation type="submission" date="1997-09" db="EMBL/GenBank/DDBJ databases">
        <title>Genetic variability of HIV-1 isolates from Minas Gerais, Brazil: phylogenetic analysis of C2V3 env region.</title>
        <authorList>
            <person name="Carneiro-Proietti A.B.F."/>
            <person name="Barbosa E.F."/>
            <person name="Silva J.G."/>
            <person name="Carvalho A.F."/>
            <person name="Kroon E.G."/>
            <person name="Ferreira P.C.P."/>
        </authorList>
    </citation>
    <scope>NUCLEOTIDE SEQUENCE</scope>
    <source>
        <strain evidence="12">BH-JS</strain>
    </source>
</reference>
<keyword evidence="6" id="KW-0946">Virion</keyword>
<dbReference type="Gene3D" id="2.170.40.20">
    <property type="entry name" value="Human immunodeficiency virus 1, Gp160, envelope glycoprotein"/>
    <property type="match status" value="1"/>
</dbReference>
<keyword evidence="9" id="KW-0325">Glycoprotein</keyword>
<sequence length="139" mass="15591">GFAILKCNNRQFNGTGPCTNVSTVQCTHGIRPGQLSINSTVCEWRLPGCKDNEIVHDLRRRLVEINCTRPRPNRIAEKREWYVIGPGQAFYATGDIIGMRQAHCRLVEQMDATLKQNASKLTQQFGNNKTIIFKQSSGG</sequence>
<name>O56121_HV1</name>
<evidence type="ECO:0000256" key="5">
    <source>
        <dbReference type="ARBA" id="ARBA00022804"/>
    </source>
</evidence>
<dbReference type="GO" id="GO:0055036">
    <property type="term" value="C:virion membrane"/>
    <property type="evidence" value="ECO:0007669"/>
    <property type="project" value="UniProtKB-SubCell"/>
</dbReference>
<feature type="non-terminal residue" evidence="12">
    <location>
        <position position="1"/>
    </location>
</feature>
<organism evidence="12">
    <name type="scientific">Human immunodeficiency virus type 1</name>
    <name type="common">HIV-1</name>
    <dbReference type="NCBI Taxonomy" id="11676"/>
    <lineage>
        <taxon>Viruses</taxon>
        <taxon>Riboviria</taxon>
        <taxon>Pararnavirae</taxon>
        <taxon>Artverviricota</taxon>
        <taxon>Revtraviricetes</taxon>
        <taxon>Ortervirales</taxon>
        <taxon>Retroviridae</taxon>
        <taxon>Orthoretrovirinae</taxon>
        <taxon>Lentivirus</taxon>
        <taxon>Lentivirus humimdef1</taxon>
    </lineage>
</organism>
<dbReference type="InterPro" id="IPR000777">
    <property type="entry name" value="HIV1_Gp120"/>
</dbReference>